<dbReference type="GO" id="GO:0004106">
    <property type="term" value="F:chorismate mutase activity"/>
    <property type="evidence" value="ECO:0007669"/>
    <property type="project" value="UniProtKB-EC"/>
</dbReference>
<gene>
    <name evidence="8" type="ORF">BIV23_26790</name>
</gene>
<evidence type="ECO:0000256" key="3">
    <source>
        <dbReference type="ARBA" id="ARBA00022729"/>
    </source>
</evidence>
<dbReference type="InterPro" id="IPR002701">
    <property type="entry name" value="CM_II_prokaryot"/>
</dbReference>
<dbReference type="SMART" id="SM00830">
    <property type="entry name" value="CM_2"/>
    <property type="match status" value="1"/>
</dbReference>
<dbReference type="NCBIfam" id="TIGR01806">
    <property type="entry name" value="CM_mono2"/>
    <property type="match status" value="1"/>
</dbReference>
<feature type="domain" description="Chorismate mutase" evidence="7">
    <location>
        <begin position="1"/>
        <end position="106"/>
    </location>
</feature>
<dbReference type="SUPFAM" id="SSF48600">
    <property type="entry name" value="Chorismate mutase II"/>
    <property type="match status" value="1"/>
</dbReference>
<keyword evidence="3 6" id="KW-0732">Signal</keyword>
<dbReference type="InterPro" id="IPR051331">
    <property type="entry name" value="Chorismate_mutase-related"/>
</dbReference>
<dbReference type="RefSeq" id="WP_071383532.1">
    <property type="nucleotide sequence ID" value="NZ_MLYO01000046.1"/>
</dbReference>
<dbReference type="PROSITE" id="PS51168">
    <property type="entry name" value="CHORISMATE_MUT_2"/>
    <property type="match status" value="1"/>
</dbReference>
<accession>A0A1S2Q4I2</accession>
<dbReference type="InterPro" id="IPR036263">
    <property type="entry name" value="Chorismate_II_sf"/>
</dbReference>
<comment type="pathway">
    <text evidence="1 5">Metabolic intermediate biosynthesis; prephenate biosynthesis; prephenate from chorismate: step 1/1.</text>
</comment>
<evidence type="ECO:0000313" key="8">
    <source>
        <dbReference type="EMBL" id="OIK01028.1"/>
    </source>
</evidence>
<dbReference type="EMBL" id="MLYO01000046">
    <property type="protein sequence ID" value="OIK01028.1"/>
    <property type="molecule type" value="Genomic_DNA"/>
</dbReference>
<name>A0A1S2Q4I2_9ACTN</name>
<keyword evidence="4 5" id="KW-0413">Isomerase</keyword>
<evidence type="ECO:0000313" key="9">
    <source>
        <dbReference type="Proteomes" id="UP000179642"/>
    </source>
</evidence>
<feature type="chain" id="PRO_5010175039" description="Chorismate mutase" evidence="6">
    <location>
        <begin position="24"/>
        <end position="189"/>
    </location>
</feature>
<dbReference type="InterPro" id="IPR036979">
    <property type="entry name" value="CM_dom_sf"/>
</dbReference>
<comment type="caution">
    <text evidence="8">The sequence shown here is derived from an EMBL/GenBank/DDBJ whole genome shotgun (WGS) entry which is preliminary data.</text>
</comment>
<dbReference type="OrthoDB" id="3825510at2"/>
<dbReference type="Proteomes" id="UP000179642">
    <property type="component" value="Unassembled WGS sequence"/>
</dbReference>
<evidence type="ECO:0000256" key="6">
    <source>
        <dbReference type="SAM" id="SignalP"/>
    </source>
</evidence>
<evidence type="ECO:0000256" key="5">
    <source>
        <dbReference type="PIRNR" id="PIRNR026640"/>
    </source>
</evidence>
<reference evidence="8 9" key="1">
    <citation type="submission" date="2016-10" db="EMBL/GenBank/DDBJ databases">
        <title>Genome sequence of Streptomyces sp. MUSC 1.</title>
        <authorList>
            <person name="Lee L.-H."/>
            <person name="Ser H.-L."/>
            <person name="Law J.W.-F."/>
        </authorList>
    </citation>
    <scope>NUCLEOTIDE SEQUENCE [LARGE SCALE GENOMIC DNA]</scope>
    <source>
        <strain evidence="8 9">MUSC 1</strain>
    </source>
</reference>
<evidence type="ECO:0000256" key="4">
    <source>
        <dbReference type="ARBA" id="ARBA00023235"/>
    </source>
</evidence>
<sequence>MRQTIIAAITTAALAVVVAPAAAAGSPARPSLDPLARLSAERLLISDQVAAAKYRTGQPIDDPAREQQVLDGVAARARALGTDPDEVVAVFRDQIEASKIVQRGLFRIWDTDPSKAPTGSPDLSVIRVEINRVSSELVQAIADTEAPRTSPQCGRRLLAAYLNTDRTMRLDMLHAIALGRSLPHVCEAK</sequence>
<dbReference type="InterPro" id="IPR008240">
    <property type="entry name" value="Chorismate_mutase_periplasmic"/>
</dbReference>
<dbReference type="GO" id="GO:0009697">
    <property type="term" value="P:salicylic acid biosynthetic process"/>
    <property type="evidence" value="ECO:0007669"/>
    <property type="project" value="TreeGrafter"/>
</dbReference>
<feature type="signal peptide" evidence="6">
    <location>
        <begin position="1"/>
        <end position="23"/>
    </location>
</feature>
<dbReference type="NCBIfam" id="NF006741">
    <property type="entry name" value="PRK09269.1"/>
    <property type="match status" value="1"/>
</dbReference>
<dbReference type="PANTHER" id="PTHR38041:SF2">
    <property type="entry name" value="SECRETED CHORISMATE MUTASE"/>
    <property type="match status" value="1"/>
</dbReference>
<evidence type="ECO:0000256" key="1">
    <source>
        <dbReference type="ARBA" id="ARBA00004817"/>
    </source>
</evidence>
<dbReference type="UniPathway" id="UPA00120">
    <property type="reaction ID" value="UER00203"/>
</dbReference>
<dbReference type="GO" id="GO:0046417">
    <property type="term" value="P:chorismate metabolic process"/>
    <property type="evidence" value="ECO:0007669"/>
    <property type="project" value="InterPro"/>
</dbReference>
<evidence type="ECO:0000256" key="2">
    <source>
        <dbReference type="ARBA" id="ARBA00012404"/>
    </source>
</evidence>
<protein>
    <recommendedName>
        <fullName evidence="2 5">Chorismate mutase</fullName>
        <ecNumber evidence="2 5">5.4.99.5</ecNumber>
    </recommendedName>
</protein>
<evidence type="ECO:0000259" key="7">
    <source>
        <dbReference type="PROSITE" id="PS51168"/>
    </source>
</evidence>
<keyword evidence="9" id="KW-1185">Reference proteome</keyword>
<proteinExistence type="predicted"/>
<comment type="catalytic activity">
    <reaction evidence="5">
        <text>chorismate = prephenate</text>
        <dbReference type="Rhea" id="RHEA:13897"/>
        <dbReference type="ChEBI" id="CHEBI:29748"/>
        <dbReference type="ChEBI" id="CHEBI:29934"/>
        <dbReference type="EC" id="5.4.99.5"/>
    </reaction>
</comment>
<dbReference type="PANTHER" id="PTHR38041">
    <property type="entry name" value="CHORISMATE MUTASE"/>
    <property type="match status" value="1"/>
</dbReference>
<comment type="function">
    <text evidence="5">Catalyzes the Claisen rearrangement of chorismate to prephenate.</text>
</comment>
<organism evidence="8 9">
    <name type="scientific">Streptomyces monashensis</name>
    <dbReference type="NCBI Taxonomy" id="1678012"/>
    <lineage>
        <taxon>Bacteria</taxon>
        <taxon>Bacillati</taxon>
        <taxon>Actinomycetota</taxon>
        <taxon>Actinomycetes</taxon>
        <taxon>Kitasatosporales</taxon>
        <taxon>Streptomycetaceae</taxon>
        <taxon>Streptomyces</taxon>
    </lineage>
</organism>
<dbReference type="PIRSF" id="PIRSF026640">
    <property type="entry name" value="Peripl_chor_mut"/>
    <property type="match status" value="1"/>
</dbReference>
<dbReference type="AlphaFoldDB" id="A0A1S2Q4I2"/>
<dbReference type="EC" id="5.4.99.5" evidence="2 5"/>
<dbReference type="Pfam" id="PF01817">
    <property type="entry name" value="CM_2"/>
    <property type="match status" value="1"/>
</dbReference>
<dbReference type="Gene3D" id="1.20.59.10">
    <property type="entry name" value="Chorismate mutase"/>
    <property type="match status" value="1"/>
</dbReference>